<name>A0ABR8Y5X8_9BACT</name>
<comment type="caution">
    <text evidence="1">The sequence shown here is derived from an EMBL/GenBank/DDBJ whole genome shotgun (WGS) entry which is preliminary data.</text>
</comment>
<organism evidence="1 2">
    <name type="scientific">Phocaeicola intestinalis</name>
    <dbReference type="NCBI Taxonomy" id="2762212"/>
    <lineage>
        <taxon>Bacteria</taxon>
        <taxon>Pseudomonadati</taxon>
        <taxon>Bacteroidota</taxon>
        <taxon>Bacteroidia</taxon>
        <taxon>Bacteroidales</taxon>
        <taxon>Bacteroidaceae</taxon>
        <taxon>Phocaeicola</taxon>
    </lineage>
</organism>
<evidence type="ECO:0000313" key="2">
    <source>
        <dbReference type="Proteomes" id="UP000620874"/>
    </source>
</evidence>
<protein>
    <submittedName>
        <fullName evidence="1">Uncharacterized protein</fullName>
    </submittedName>
</protein>
<sequence length="105" mass="11480">MNITLQISDAAYQRLVSTGSRIQGTIGLINPTEGNFSEHKKGVSKPGTRSIKLRHGRASVGDTQVRLTLRIGLDEVDVIPSQVIENESKEASAFIEGMYDNVFGY</sequence>
<dbReference type="Proteomes" id="UP000620874">
    <property type="component" value="Unassembled WGS sequence"/>
</dbReference>
<evidence type="ECO:0000313" key="1">
    <source>
        <dbReference type="EMBL" id="MBD8039616.1"/>
    </source>
</evidence>
<reference evidence="1 2" key="1">
    <citation type="submission" date="2020-08" db="EMBL/GenBank/DDBJ databases">
        <title>A Genomic Blueprint of the Chicken Gut Microbiome.</title>
        <authorList>
            <person name="Gilroy R."/>
            <person name="Ravi A."/>
            <person name="Getino M."/>
            <person name="Pursley I."/>
            <person name="Horton D.L."/>
            <person name="Alikhan N.-F."/>
            <person name="Baker D."/>
            <person name="Gharbi K."/>
            <person name="Hall N."/>
            <person name="Watson M."/>
            <person name="Adriaenssens E.M."/>
            <person name="Foster-Nyarko E."/>
            <person name="Jarju S."/>
            <person name="Secka A."/>
            <person name="Antonio M."/>
            <person name="Oren A."/>
            <person name="Chaudhuri R."/>
            <person name="La Ragione R.M."/>
            <person name="Hildebrand F."/>
            <person name="Pallen M.J."/>
        </authorList>
    </citation>
    <scope>NUCLEOTIDE SEQUENCE [LARGE SCALE GENOMIC DNA]</scope>
    <source>
        <strain evidence="1 2">Sa1CVN1</strain>
    </source>
</reference>
<keyword evidence="2" id="KW-1185">Reference proteome</keyword>
<dbReference type="EMBL" id="JACSPP010000007">
    <property type="protein sequence ID" value="MBD8039616.1"/>
    <property type="molecule type" value="Genomic_DNA"/>
</dbReference>
<accession>A0ABR8Y5X8</accession>
<gene>
    <name evidence="1" type="ORF">H9625_03995</name>
</gene>
<dbReference type="RefSeq" id="WP_191763078.1">
    <property type="nucleotide sequence ID" value="NZ_JACSPP010000007.1"/>
</dbReference>
<proteinExistence type="predicted"/>